<name>X1UJJ8_9ZZZZ</name>
<organism evidence="1">
    <name type="scientific">marine sediment metagenome</name>
    <dbReference type="NCBI Taxonomy" id="412755"/>
    <lineage>
        <taxon>unclassified sequences</taxon>
        <taxon>metagenomes</taxon>
        <taxon>ecological metagenomes</taxon>
    </lineage>
</organism>
<evidence type="ECO:0000313" key="1">
    <source>
        <dbReference type="EMBL" id="GAJ00066.1"/>
    </source>
</evidence>
<dbReference type="AlphaFoldDB" id="X1UJJ8"/>
<protein>
    <submittedName>
        <fullName evidence="1">Uncharacterized protein</fullName>
    </submittedName>
</protein>
<gene>
    <name evidence="1" type="ORF">S12H4_37535</name>
</gene>
<sequence>AKPITDQLSHLAYETVVENFCLPRCGKTPDRELCPAAKEAHQLFVALLFRFHSGLN</sequence>
<accession>X1UJJ8</accession>
<proteinExistence type="predicted"/>
<feature type="non-terminal residue" evidence="1">
    <location>
        <position position="1"/>
    </location>
</feature>
<comment type="caution">
    <text evidence="1">The sequence shown here is derived from an EMBL/GenBank/DDBJ whole genome shotgun (WGS) entry which is preliminary data.</text>
</comment>
<reference evidence="1" key="1">
    <citation type="journal article" date="2014" name="Front. Microbiol.">
        <title>High frequency of phylogenetically diverse reductive dehalogenase-homologous genes in deep subseafloor sedimentary metagenomes.</title>
        <authorList>
            <person name="Kawai M."/>
            <person name="Futagami T."/>
            <person name="Toyoda A."/>
            <person name="Takaki Y."/>
            <person name="Nishi S."/>
            <person name="Hori S."/>
            <person name="Arai W."/>
            <person name="Tsubouchi T."/>
            <person name="Morono Y."/>
            <person name="Uchiyama I."/>
            <person name="Ito T."/>
            <person name="Fujiyama A."/>
            <person name="Inagaki F."/>
            <person name="Takami H."/>
        </authorList>
    </citation>
    <scope>NUCLEOTIDE SEQUENCE</scope>
    <source>
        <strain evidence="1">Expedition CK06-06</strain>
    </source>
</reference>
<dbReference type="EMBL" id="BARW01022500">
    <property type="protein sequence ID" value="GAJ00066.1"/>
    <property type="molecule type" value="Genomic_DNA"/>
</dbReference>